<feature type="compositionally biased region" description="Basic residues" evidence="2">
    <location>
        <begin position="70"/>
        <end position="79"/>
    </location>
</feature>
<feature type="compositionally biased region" description="Pro residues" evidence="2">
    <location>
        <begin position="95"/>
        <end position="106"/>
    </location>
</feature>
<feature type="compositionally biased region" description="Basic residues" evidence="2">
    <location>
        <begin position="1"/>
        <end position="10"/>
    </location>
</feature>
<dbReference type="SMR" id="A0A1D6MSZ1"/>
<evidence type="ECO:0000256" key="1">
    <source>
        <dbReference type="ARBA" id="ARBA00007160"/>
    </source>
</evidence>
<name>A0A1D6MSZ1_MAIZE</name>
<keyword evidence="5" id="KW-1185">Reference proteome</keyword>
<gene>
    <name evidence="3" type="ORF">ZEAMMB73_Zm00001d040786</name>
</gene>
<feature type="region of interest" description="Disordered" evidence="2">
    <location>
        <begin position="1"/>
        <end position="30"/>
    </location>
</feature>
<comment type="similarity">
    <text evidence="1">Belongs to the abscisic acid and water stress-induced protein family.</text>
</comment>
<reference evidence="3 5" key="1">
    <citation type="submission" date="2015-12" db="EMBL/GenBank/DDBJ databases">
        <title>Update maize B73 reference genome by single molecule sequencing technologies.</title>
        <authorList>
            <consortium name="Maize Genome Sequencing Project"/>
            <person name="Ware D."/>
        </authorList>
    </citation>
    <scope>NUCLEOTIDE SEQUENCE [LARGE SCALE GENOMIC DNA]</scope>
    <source>
        <strain evidence="5">cv. B73</strain>
        <tissue evidence="3">Seedling</tissue>
    </source>
</reference>
<dbReference type="PaxDb" id="4577-GRMZM2G014797_P01"/>
<proteinExistence type="inferred from homology"/>
<evidence type="ECO:0000313" key="4">
    <source>
        <dbReference type="EnsemblPlants" id="Zm00001eb131490_P001"/>
    </source>
</evidence>
<feature type="compositionally biased region" description="Basic and acidic residues" evidence="2">
    <location>
        <begin position="11"/>
        <end position="24"/>
    </location>
</feature>
<dbReference type="Gramene" id="Zm00001eb131490_T001">
    <property type="protein sequence ID" value="Zm00001eb131490_P001"/>
    <property type="gene ID" value="Zm00001eb131490"/>
</dbReference>
<evidence type="ECO:0000313" key="3">
    <source>
        <dbReference type="EMBL" id="ONM32036.1"/>
    </source>
</evidence>
<reference evidence="4" key="2">
    <citation type="submission" date="2019-07" db="EMBL/GenBank/DDBJ databases">
        <authorList>
            <person name="Seetharam A."/>
            <person name="Woodhouse M."/>
            <person name="Cannon E."/>
        </authorList>
    </citation>
    <scope>NUCLEOTIDE SEQUENCE [LARGE SCALE GENOMIC DNA]</scope>
    <source>
        <strain evidence="4">cv. B73</strain>
    </source>
</reference>
<sequence length="106" mass="12078">MAHHFLGNKHHGGEAAKVTDWRKEEKHHKHMEQLGQLGAITAGAYAMHEKHKAKKQGPRARALAQDQGRGRRCSRRGQRRLCLPRAPPEERRQEAPPPWTPPLASY</sequence>
<dbReference type="EMBL" id="CM007649">
    <property type="protein sequence ID" value="ONM32036.1"/>
    <property type="molecule type" value="Genomic_DNA"/>
</dbReference>
<dbReference type="Pfam" id="PF02496">
    <property type="entry name" value="ABA_WDS"/>
    <property type="match status" value="1"/>
</dbReference>
<dbReference type="EnsemblPlants" id="Zm00001eb131490_T001">
    <property type="protein sequence ID" value="Zm00001eb131490_P001"/>
    <property type="gene ID" value="Zm00001eb131490"/>
</dbReference>
<feature type="region of interest" description="Disordered" evidence="2">
    <location>
        <begin position="48"/>
        <end position="106"/>
    </location>
</feature>
<evidence type="ECO:0000256" key="2">
    <source>
        <dbReference type="SAM" id="MobiDB-lite"/>
    </source>
</evidence>
<dbReference type="InterPro" id="IPR003496">
    <property type="entry name" value="ABA_WDS"/>
</dbReference>
<evidence type="ECO:0000313" key="5">
    <source>
        <dbReference type="Proteomes" id="UP000007305"/>
    </source>
</evidence>
<protein>
    <submittedName>
        <fullName evidence="3 4">Uncharacterized protein</fullName>
    </submittedName>
</protein>
<dbReference type="PANTHER" id="PTHR33801">
    <property type="entry name" value="ABSCISIC STRESS-RIPENING PROTEIN 5"/>
    <property type="match status" value="1"/>
</dbReference>
<feature type="compositionally biased region" description="Basic residues" evidence="2">
    <location>
        <begin position="49"/>
        <end position="58"/>
    </location>
</feature>
<organism evidence="3">
    <name type="scientific">Zea mays</name>
    <name type="common">Maize</name>
    <dbReference type="NCBI Taxonomy" id="4577"/>
    <lineage>
        <taxon>Eukaryota</taxon>
        <taxon>Viridiplantae</taxon>
        <taxon>Streptophyta</taxon>
        <taxon>Embryophyta</taxon>
        <taxon>Tracheophyta</taxon>
        <taxon>Spermatophyta</taxon>
        <taxon>Magnoliopsida</taxon>
        <taxon>Liliopsida</taxon>
        <taxon>Poales</taxon>
        <taxon>Poaceae</taxon>
        <taxon>PACMAD clade</taxon>
        <taxon>Panicoideae</taxon>
        <taxon>Andropogonodae</taxon>
        <taxon>Andropogoneae</taxon>
        <taxon>Tripsacinae</taxon>
        <taxon>Zea</taxon>
    </lineage>
</organism>
<dbReference type="Proteomes" id="UP000007305">
    <property type="component" value="Chromosome 3"/>
</dbReference>
<reference evidence="4" key="3">
    <citation type="submission" date="2021-05" db="UniProtKB">
        <authorList>
            <consortium name="EnsemblPlants"/>
        </authorList>
    </citation>
    <scope>IDENTIFICATION</scope>
    <source>
        <strain evidence="4">cv. B73</strain>
    </source>
</reference>
<dbReference type="STRING" id="4577.A0A1D6MSZ1"/>
<dbReference type="PANTHER" id="PTHR33801:SF2">
    <property type="entry name" value="OS01G0959200 PROTEIN"/>
    <property type="match status" value="1"/>
</dbReference>
<accession>A0A1D6MSZ1</accession>
<dbReference type="AlphaFoldDB" id="A0A1D6MSZ1"/>